<proteinExistence type="predicted"/>
<evidence type="ECO:0000313" key="2">
    <source>
        <dbReference type="EMBL" id="QSQ25141.1"/>
    </source>
</evidence>
<feature type="region of interest" description="Disordered" evidence="1">
    <location>
        <begin position="119"/>
        <end position="152"/>
    </location>
</feature>
<protein>
    <recommendedName>
        <fullName evidence="4">Translation initiation factor IF-2</fullName>
    </recommendedName>
</protein>
<reference evidence="2 3" key="1">
    <citation type="submission" date="2021-02" db="EMBL/GenBank/DDBJ databases">
        <title>De Novo genome assembly of isolated myxobacteria.</title>
        <authorList>
            <person name="Stevens D.C."/>
        </authorList>
    </citation>
    <scope>NUCLEOTIDE SEQUENCE [LARGE SCALE GENOMIC DNA]</scope>
    <source>
        <strain evidence="3">SCPEA02</strain>
    </source>
</reference>
<evidence type="ECO:0000256" key="1">
    <source>
        <dbReference type="SAM" id="MobiDB-lite"/>
    </source>
</evidence>
<keyword evidence="3" id="KW-1185">Reference proteome</keyword>
<dbReference type="RefSeq" id="WP_206726698.1">
    <property type="nucleotide sequence ID" value="NZ_CP071090.1"/>
</dbReference>
<sequence>MAGENQVVPPPPKKLKKPVEVMRAELLTNKDVIEQARLLKVDLAEYVEKILDYAQNPEKPPQLVITPDEELKAMDPNAPTVQELETHLQKIIDGEIVISRAQQRDGFNDKDADARFKKALASDAAQQGAPEARKGASPTALQADPKKAPPKS</sequence>
<name>A0ABX7P3W9_9BACT</name>
<organism evidence="2 3">
    <name type="scientific">Pyxidicoccus parkwayensis</name>
    <dbReference type="NCBI Taxonomy" id="2813578"/>
    <lineage>
        <taxon>Bacteria</taxon>
        <taxon>Pseudomonadati</taxon>
        <taxon>Myxococcota</taxon>
        <taxon>Myxococcia</taxon>
        <taxon>Myxococcales</taxon>
        <taxon>Cystobacterineae</taxon>
        <taxon>Myxococcaceae</taxon>
        <taxon>Pyxidicoccus</taxon>
    </lineage>
</organism>
<dbReference type="EMBL" id="CP071090">
    <property type="protein sequence ID" value="QSQ25141.1"/>
    <property type="molecule type" value="Genomic_DNA"/>
</dbReference>
<dbReference type="Proteomes" id="UP000662747">
    <property type="component" value="Chromosome"/>
</dbReference>
<evidence type="ECO:0000313" key="3">
    <source>
        <dbReference type="Proteomes" id="UP000662747"/>
    </source>
</evidence>
<accession>A0ABX7P3W9</accession>
<evidence type="ECO:0008006" key="4">
    <source>
        <dbReference type="Google" id="ProtNLM"/>
    </source>
</evidence>
<gene>
    <name evidence="2" type="ORF">JY651_09500</name>
</gene>